<keyword evidence="2" id="KW-0677">Repeat</keyword>
<dbReference type="Gene3D" id="2.130.10.10">
    <property type="entry name" value="YVTN repeat-like/Quinoprotein amine dehydrogenase"/>
    <property type="match status" value="1"/>
</dbReference>
<dbReference type="InterPro" id="IPR001680">
    <property type="entry name" value="WD40_rpt"/>
</dbReference>
<dbReference type="FunFam" id="2.130.10.10:FF:000320">
    <property type="entry name" value="echinoderm microtubule-associated protein-like 6"/>
    <property type="match status" value="1"/>
</dbReference>
<dbReference type="Proteomes" id="UP001054857">
    <property type="component" value="Unassembled WGS sequence"/>
</dbReference>
<dbReference type="PANTHER" id="PTHR13720:SF33">
    <property type="entry name" value="HELP DOMAIN-CONTAINING PROTEIN"/>
    <property type="match status" value="1"/>
</dbReference>
<feature type="region of interest" description="Disordered" evidence="4">
    <location>
        <begin position="349"/>
        <end position="391"/>
    </location>
</feature>
<protein>
    <recommendedName>
        <fullName evidence="5">EML-like second beta-propeller domain-containing protein</fullName>
    </recommendedName>
</protein>
<evidence type="ECO:0000256" key="3">
    <source>
        <dbReference type="PROSITE-ProRule" id="PRU00221"/>
    </source>
</evidence>
<evidence type="ECO:0000259" key="5">
    <source>
        <dbReference type="Pfam" id="PF23414"/>
    </source>
</evidence>
<dbReference type="GO" id="GO:0008017">
    <property type="term" value="F:microtubule binding"/>
    <property type="evidence" value="ECO:0007669"/>
    <property type="project" value="TreeGrafter"/>
</dbReference>
<feature type="non-terminal residue" evidence="6">
    <location>
        <position position="1"/>
    </location>
</feature>
<organism evidence="6 7">
    <name type="scientific">Astrephomene gubernaculifera</name>
    <dbReference type="NCBI Taxonomy" id="47775"/>
    <lineage>
        <taxon>Eukaryota</taxon>
        <taxon>Viridiplantae</taxon>
        <taxon>Chlorophyta</taxon>
        <taxon>core chlorophytes</taxon>
        <taxon>Chlorophyceae</taxon>
        <taxon>CS clade</taxon>
        <taxon>Chlamydomonadales</taxon>
        <taxon>Astrephomenaceae</taxon>
        <taxon>Astrephomene</taxon>
    </lineage>
</organism>
<dbReference type="InterPro" id="IPR050630">
    <property type="entry name" value="WD_repeat_EMAP"/>
</dbReference>
<dbReference type="InterPro" id="IPR055442">
    <property type="entry name" value="Beta-prop_EML-like_2nd"/>
</dbReference>
<dbReference type="InterPro" id="IPR015943">
    <property type="entry name" value="WD40/YVTN_repeat-like_dom_sf"/>
</dbReference>
<feature type="domain" description="EML-like second beta-propeller" evidence="5">
    <location>
        <begin position="19"/>
        <end position="288"/>
    </location>
</feature>
<reference evidence="6 7" key="1">
    <citation type="journal article" date="2021" name="Sci. Rep.">
        <title>Genome sequencing of the multicellular alga Astrephomene provides insights into convergent evolution of germ-soma differentiation.</title>
        <authorList>
            <person name="Yamashita S."/>
            <person name="Yamamoto K."/>
            <person name="Matsuzaki R."/>
            <person name="Suzuki S."/>
            <person name="Yamaguchi H."/>
            <person name="Hirooka S."/>
            <person name="Minakuchi Y."/>
            <person name="Miyagishima S."/>
            <person name="Kawachi M."/>
            <person name="Toyoda A."/>
            <person name="Nozaki H."/>
        </authorList>
    </citation>
    <scope>NUCLEOTIDE SEQUENCE [LARGE SCALE GENOMIC DNA]</scope>
    <source>
        <strain evidence="6 7">NIES-4017</strain>
    </source>
</reference>
<evidence type="ECO:0000256" key="2">
    <source>
        <dbReference type="ARBA" id="ARBA00022737"/>
    </source>
</evidence>
<dbReference type="EMBL" id="BMAR01000004">
    <property type="protein sequence ID" value="GFR42919.1"/>
    <property type="molecule type" value="Genomic_DNA"/>
</dbReference>
<feature type="repeat" description="WD" evidence="3">
    <location>
        <begin position="12"/>
        <end position="53"/>
    </location>
</feature>
<sequence>LEVTEEVQEVCVYGHSDDVWAVAFHPTRPHCAATASDRQLRLWDTGARRLERQAVVGFAARCVGFSSRALEADGGTHHVAVGGAKGELLVLLESSLQPVHRAKDSREGLTDLKYSPDGRLLAAATADAWIDIYNAARGYQRVQRCSGHSSTIRGIDWSVDSSVLQSDSADLELLVWNARTGKQIPIPSRDISFATYTLRLGFPVMGIWPDGSDGTDINAVARNRRGDLLATCDDSGLVKLFSCPCVLDDAPHRAYRGHSSHVMGVRFNCDDSLVVSVGGYDWAMFQFAVVDLDPPAEHGPAPPQKVWGALDPEGRSYGWTYTPYDVRAAGAAAAAAAAAAAIGTAAAGAAPGDVISSPPVRPARGAAAAAAAGRYAGGSPPSREPSSSPPP</sequence>
<keyword evidence="1 3" id="KW-0853">WD repeat</keyword>
<evidence type="ECO:0000313" key="7">
    <source>
        <dbReference type="Proteomes" id="UP001054857"/>
    </source>
</evidence>
<dbReference type="SUPFAM" id="SSF50978">
    <property type="entry name" value="WD40 repeat-like"/>
    <property type="match status" value="1"/>
</dbReference>
<feature type="repeat" description="WD" evidence="3">
    <location>
        <begin position="145"/>
        <end position="186"/>
    </location>
</feature>
<name>A0AAD3HIU1_9CHLO</name>
<proteinExistence type="predicted"/>
<keyword evidence="7" id="KW-1185">Reference proteome</keyword>
<dbReference type="PROSITE" id="PS50294">
    <property type="entry name" value="WD_REPEATS_REGION"/>
    <property type="match status" value="2"/>
</dbReference>
<evidence type="ECO:0000256" key="1">
    <source>
        <dbReference type="ARBA" id="ARBA00022574"/>
    </source>
</evidence>
<accession>A0AAD3HIU1</accession>
<evidence type="ECO:0000256" key="4">
    <source>
        <dbReference type="SAM" id="MobiDB-lite"/>
    </source>
</evidence>
<dbReference type="AlphaFoldDB" id="A0AAD3HIU1"/>
<dbReference type="PROSITE" id="PS50082">
    <property type="entry name" value="WD_REPEATS_2"/>
    <property type="match status" value="2"/>
</dbReference>
<dbReference type="PANTHER" id="PTHR13720">
    <property type="entry name" value="WD-40 REPEAT PROTEIN"/>
    <property type="match status" value="1"/>
</dbReference>
<dbReference type="InterPro" id="IPR036322">
    <property type="entry name" value="WD40_repeat_dom_sf"/>
</dbReference>
<dbReference type="SMART" id="SM00320">
    <property type="entry name" value="WD40"/>
    <property type="match status" value="5"/>
</dbReference>
<comment type="caution">
    <text evidence="6">The sequence shown here is derived from an EMBL/GenBank/DDBJ whole genome shotgun (WGS) entry which is preliminary data.</text>
</comment>
<gene>
    <name evidence="6" type="ORF">Agub_g3919</name>
</gene>
<feature type="non-terminal residue" evidence="6">
    <location>
        <position position="391"/>
    </location>
</feature>
<evidence type="ECO:0000313" key="6">
    <source>
        <dbReference type="EMBL" id="GFR42919.1"/>
    </source>
</evidence>
<dbReference type="Pfam" id="PF23414">
    <property type="entry name" value="Beta-prop_EML_2"/>
    <property type="match status" value="1"/>
</dbReference>